<name>A0AAP0LGG8_9MAGN</name>
<evidence type="ECO:0000313" key="3">
    <source>
        <dbReference type="Proteomes" id="UP001420932"/>
    </source>
</evidence>
<gene>
    <name evidence="2" type="ORF">Syun_002378</name>
</gene>
<keyword evidence="3" id="KW-1185">Reference proteome</keyword>
<reference evidence="2 3" key="1">
    <citation type="submission" date="2024-01" db="EMBL/GenBank/DDBJ databases">
        <title>Genome assemblies of Stephania.</title>
        <authorList>
            <person name="Yang L."/>
        </authorList>
    </citation>
    <scope>NUCLEOTIDE SEQUENCE [LARGE SCALE GENOMIC DNA]</scope>
    <source>
        <strain evidence="2">YNDBR</strain>
        <tissue evidence="2">Leaf</tissue>
    </source>
</reference>
<feature type="region of interest" description="Disordered" evidence="1">
    <location>
        <begin position="1"/>
        <end position="21"/>
    </location>
</feature>
<evidence type="ECO:0000313" key="2">
    <source>
        <dbReference type="EMBL" id="KAK9170238.1"/>
    </source>
</evidence>
<protein>
    <submittedName>
        <fullName evidence="2">Uncharacterized protein</fullName>
    </submittedName>
</protein>
<accession>A0AAP0LGG8</accession>
<comment type="caution">
    <text evidence="2">The sequence shown here is derived from an EMBL/GenBank/DDBJ whole genome shotgun (WGS) entry which is preliminary data.</text>
</comment>
<dbReference type="Proteomes" id="UP001420932">
    <property type="component" value="Unassembled WGS sequence"/>
</dbReference>
<organism evidence="2 3">
    <name type="scientific">Stephania yunnanensis</name>
    <dbReference type="NCBI Taxonomy" id="152371"/>
    <lineage>
        <taxon>Eukaryota</taxon>
        <taxon>Viridiplantae</taxon>
        <taxon>Streptophyta</taxon>
        <taxon>Embryophyta</taxon>
        <taxon>Tracheophyta</taxon>
        <taxon>Spermatophyta</taxon>
        <taxon>Magnoliopsida</taxon>
        <taxon>Ranunculales</taxon>
        <taxon>Menispermaceae</taxon>
        <taxon>Menispermoideae</taxon>
        <taxon>Cissampelideae</taxon>
        <taxon>Stephania</taxon>
    </lineage>
</organism>
<proteinExistence type="predicted"/>
<evidence type="ECO:0000256" key="1">
    <source>
        <dbReference type="SAM" id="MobiDB-lite"/>
    </source>
</evidence>
<dbReference type="AlphaFoldDB" id="A0AAP0LGG8"/>
<sequence length="93" mass="9238">MTADATPAGWRGNWQGRGDLAGPRRCGAAAAATMAAAGDEGSDGAAAGRIAATLNAAAVVVNGVEQRCDGALSTDRGMTSTKFDDTMEGLILP</sequence>
<dbReference type="EMBL" id="JBBNAF010000001">
    <property type="protein sequence ID" value="KAK9170238.1"/>
    <property type="molecule type" value="Genomic_DNA"/>
</dbReference>